<evidence type="ECO:0000256" key="14">
    <source>
        <dbReference type="HAMAP-Rule" id="MF_00283"/>
    </source>
</evidence>
<dbReference type="Gene3D" id="3.50.40.10">
    <property type="entry name" value="Phenylalanyl-trna Synthetase, Chain B, domain 3"/>
    <property type="match status" value="1"/>
</dbReference>
<evidence type="ECO:0000259" key="18">
    <source>
        <dbReference type="PROSITE" id="PS51483"/>
    </source>
</evidence>
<proteinExistence type="inferred from homology"/>
<feature type="domain" description="FDX-ACB" evidence="17">
    <location>
        <begin position="695"/>
        <end position="787"/>
    </location>
</feature>
<feature type="binding site" evidence="14">
    <location>
        <position position="459"/>
    </location>
    <ligand>
        <name>Mg(2+)</name>
        <dbReference type="ChEBI" id="CHEBI:18420"/>
        <note>shared with alpha subunit</note>
    </ligand>
</feature>
<evidence type="ECO:0000256" key="4">
    <source>
        <dbReference type="ARBA" id="ARBA00022555"/>
    </source>
</evidence>
<dbReference type="Gene3D" id="2.40.50.140">
    <property type="entry name" value="Nucleic acid-binding proteins"/>
    <property type="match status" value="1"/>
</dbReference>
<keyword evidence="9 14" id="KW-0460">Magnesium</keyword>
<feature type="binding site" evidence="14">
    <location>
        <position position="462"/>
    </location>
    <ligand>
        <name>Mg(2+)</name>
        <dbReference type="ChEBI" id="CHEBI:18420"/>
        <note>shared with alpha subunit</note>
    </ligand>
</feature>
<dbReference type="InterPro" id="IPR045060">
    <property type="entry name" value="Phe-tRNA-ligase_IIc_bsu"/>
</dbReference>
<dbReference type="NCBIfam" id="TIGR00472">
    <property type="entry name" value="pheT_bact"/>
    <property type="match status" value="1"/>
</dbReference>
<dbReference type="InterPro" id="IPR004532">
    <property type="entry name" value="Phe-tRNA-ligase_IIc_bsu_bact"/>
</dbReference>
<dbReference type="InterPro" id="IPR036690">
    <property type="entry name" value="Fdx_antiC-bd_sf"/>
</dbReference>
<dbReference type="InterPro" id="IPR005146">
    <property type="entry name" value="B3/B4_tRNA-bd"/>
</dbReference>
<protein>
    <recommendedName>
        <fullName evidence="14">Phenylalanine--tRNA ligase beta subunit</fullName>
        <ecNumber evidence="14">6.1.1.20</ecNumber>
    </recommendedName>
    <alternativeName>
        <fullName evidence="14">Phenylalanyl-tRNA synthetase beta subunit</fullName>
        <shortName evidence="14">PheRS</shortName>
    </alternativeName>
</protein>
<dbReference type="PROSITE" id="PS51447">
    <property type="entry name" value="FDX_ACB"/>
    <property type="match status" value="1"/>
</dbReference>
<dbReference type="EMBL" id="LGGX01000001">
    <property type="protein sequence ID" value="KUK88240.1"/>
    <property type="molecule type" value="Genomic_DNA"/>
</dbReference>
<dbReference type="InterPro" id="IPR005121">
    <property type="entry name" value="Fdx_antiC-bd"/>
</dbReference>
<evidence type="ECO:0000313" key="20">
    <source>
        <dbReference type="Proteomes" id="UP000053467"/>
    </source>
</evidence>
<accession>A0A117M794</accession>
<dbReference type="HAMAP" id="MF_00283">
    <property type="entry name" value="Phe_tRNA_synth_beta1"/>
    <property type="match status" value="1"/>
</dbReference>
<dbReference type="SUPFAM" id="SSF50249">
    <property type="entry name" value="Nucleic acid-binding proteins"/>
    <property type="match status" value="1"/>
</dbReference>
<dbReference type="Pfam" id="PF03483">
    <property type="entry name" value="B3_4"/>
    <property type="match status" value="1"/>
</dbReference>
<comment type="cofactor">
    <cofactor evidence="14">
        <name>Mg(2+)</name>
        <dbReference type="ChEBI" id="CHEBI:18420"/>
    </cofactor>
    <text evidence="14">Binds 2 magnesium ions per tetramer.</text>
</comment>
<evidence type="ECO:0000256" key="11">
    <source>
        <dbReference type="ARBA" id="ARBA00022917"/>
    </source>
</evidence>
<feature type="domain" description="TRNA-binding" evidence="16">
    <location>
        <begin position="29"/>
        <end position="144"/>
    </location>
</feature>
<comment type="subunit">
    <text evidence="3 14">Tetramer of two alpha and two beta subunits.</text>
</comment>
<feature type="binding site" evidence="14">
    <location>
        <position position="463"/>
    </location>
    <ligand>
        <name>Mg(2+)</name>
        <dbReference type="ChEBI" id="CHEBI:18420"/>
        <note>shared with alpha subunit</note>
    </ligand>
</feature>
<feature type="domain" description="B5" evidence="18">
    <location>
        <begin position="398"/>
        <end position="475"/>
    </location>
</feature>
<dbReference type="Gene3D" id="3.30.930.10">
    <property type="entry name" value="Bira Bifunctional Protein, Domain 2"/>
    <property type="match status" value="1"/>
</dbReference>
<comment type="subcellular location">
    <subcellularLocation>
        <location evidence="1 14">Cytoplasm</location>
    </subcellularLocation>
</comment>
<dbReference type="EC" id="6.1.1.20" evidence="14"/>
<keyword evidence="6 14" id="KW-0479">Metal-binding</keyword>
<dbReference type="Pfam" id="PF03147">
    <property type="entry name" value="FDX-ACB"/>
    <property type="match status" value="1"/>
</dbReference>
<dbReference type="GO" id="GO:0009328">
    <property type="term" value="C:phenylalanine-tRNA ligase complex"/>
    <property type="evidence" value="ECO:0007669"/>
    <property type="project" value="TreeGrafter"/>
</dbReference>
<dbReference type="PROSITE" id="PS50886">
    <property type="entry name" value="TRBD"/>
    <property type="match status" value="1"/>
</dbReference>
<evidence type="ECO:0000256" key="1">
    <source>
        <dbReference type="ARBA" id="ARBA00004496"/>
    </source>
</evidence>
<dbReference type="AlphaFoldDB" id="A0A117M794"/>
<keyword evidence="5 14" id="KW-0436">Ligase</keyword>
<comment type="caution">
    <text evidence="19">The sequence shown here is derived from an EMBL/GenBank/DDBJ whole genome shotgun (WGS) entry which is preliminary data.</text>
</comment>
<sequence length="788" mass="91163">MKISLKWLNDFVKVDDISPKELSQLLTMKTAETEGIYSKSEYYSNIYTCEILETVKIDEKHFKCKIKSDKIYEVISGAPNTKKGLKTFHIKPGGKLDGETISTKSFSGEVSEGMLLSGKELGINNDHSGLFQLPDETKIGIEIGEFTDFYDDVIEIDNKSLTHRPDLWGIFGFSREVKAILGREKREPKIFEKDEIKNLPEFPVEIIDREKCFRYVGVKIDNIKIEPSPLNLQIRLSNTGHVPRNLIVDLTNYVMVEIGQPLHAFDGNSIKKIVVDSAKKDFVFTTLDQVERKLPEGILLIKNEDTPVAIAGIMGGGNSEIRDDSKSLFLESANFNATHIRKMSTRIALRTDSSARFEKSLDPENALIGCLRYVQLLKENQKEIKMASCITDKNYNPFKKNVIFTDYKYIKKTIGIDIEDKIIKNILESLEFEVEEEKDKIKITAPTHRSTKDISIKEDIVEEVVRIYGFDNVKPELPKLQIKAPLRNYENEKDNIIKDLLTYKYDLNEVDSHPWFDEKFNKKVGYKTGDEIEIKNPITNDNKFLRSSLLPILLKFSFENLKYFDEFSLYEIGKIFHKDSEIKKLGILSVDRKTKNQEEKSFFRMKLILNDIFERLTGKELDYRTPTEHQLINPSISSDIYFSQDGQNFEYIGYIGIIHPKINSLLDKKVVICFCEVEIERLYGFEKNILFKQFSTFPQTSLDFSILKSKKEIFKDFESKLKEFKNDLVKDFKIYDIYSGENIPEGFESVTLRYTIGSDQKTLTGEEIEDFQKLFISFIKDKGYTLRN</sequence>
<dbReference type="InterPro" id="IPR012340">
    <property type="entry name" value="NA-bd_OB-fold"/>
</dbReference>
<dbReference type="Gene3D" id="3.30.56.10">
    <property type="match status" value="2"/>
</dbReference>
<dbReference type="Gene3D" id="3.30.70.380">
    <property type="entry name" value="Ferrodoxin-fold anticodon-binding domain"/>
    <property type="match status" value="1"/>
</dbReference>
<evidence type="ECO:0000256" key="13">
    <source>
        <dbReference type="ARBA" id="ARBA00049255"/>
    </source>
</evidence>
<comment type="similarity">
    <text evidence="2 14">Belongs to the phenylalanyl-tRNA synthetase beta subunit family. Type 1 subfamily.</text>
</comment>
<dbReference type="GO" id="GO:0005524">
    <property type="term" value="F:ATP binding"/>
    <property type="evidence" value="ECO:0007669"/>
    <property type="project" value="UniProtKB-UniRule"/>
</dbReference>
<dbReference type="GO" id="GO:0000287">
    <property type="term" value="F:magnesium ion binding"/>
    <property type="evidence" value="ECO:0007669"/>
    <property type="project" value="UniProtKB-UniRule"/>
</dbReference>
<keyword evidence="12 14" id="KW-0030">Aminoacyl-tRNA synthetase</keyword>
<keyword evidence="7 14" id="KW-0547">Nucleotide-binding</keyword>
<dbReference type="SUPFAM" id="SSF56037">
    <property type="entry name" value="PheT/TilS domain"/>
    <property type="match status" value="1"/>
</dbReference>
<keyword evidence="10 15" id="KW-0694">RNA-binding</keyword>
<evidence type="ECO:0000256" key="9">
    <source>
        <dbReference type="ARBA" id="ARBA00022842"/>
    </source>
</evidence>
<dbReference type="Pfam" id="PF17759">
    <property type="entry name" value="tRNA_synthFbeta"/>
    <property type="match status" value="1"/>
</dbReference>
<evidence type="ECO:0000256" key="8">
    <source>
        <dbReference type="ARBA" id="ARBA00022840"/>
    </source>
</evidence>
<keyword evidence="11 14" id="KW-0648">Protein biosynthesis</keyword>
<evidence type="ECO:0000256" key="5">
    <source>
        <dbReference type="ARBA" id="ARBA00022598"/>
    </source>
</evidence>
<keyword evidence="4 15" id="KW-0820">tRNA-binding</keyword>
<name>A0A117M794_UNCT6</name>
<feature type="binding site" evidence="14">
    <location>
        <position position="453"/>
    </location>
    <ligand>
        <name>Mg(2+)</name>
        <dbReference type="ChEBI" id="CHEBI:18420"/>
        <note>shared with alpha subunit</note>
    </ligand>
</feature>
<dbReference type="SMART" id="SM00873">
    <property type="entry name" value="B3_4"/>
    <property type="match status" value="1"/>
</dbReference>
<evidence type="ECO:0000256" key="12">
    <source>
        <dbReference type="ARBA" id="ARBA00023146"/>
    </source>
</evidence>
<dbReference type="InterPro" id="IPR009061">
    <property type="entry name" value="DNA-bd_dom_put_sf"/>
</dbReference>
<gene>
    <name evidence="14" type="primary">pheT</name>
    <name evidence="19" type="ORF">XE03_0246</name>
</gene>
<keyword evidence="14" id="KW-0963">Cytoplasm</keyword>
<evidence type="ECO:0000256" key="3">
    <source>
        <dbReference type="ARBA" id="ARBA00011209"/>
    </source>
</evidence>
<dbReference type="SMART" id="SM00896">
    <property type="entry name" value="FDX-ACB"/>
    <property type="match status" value="1"/>
</dbReference>
<evidence type="ECO:0000259" key="16">
    <source>
        <dbReference type="PROSITE" id="PS50886"/>
    </source>
</evidence>
<dbReference type="PANTHER" id="PTHR10947:SF0">
    <property type="entry name" value="PHENYLALANINE--TRNA LIGASE BETA SUBUNIT"/>
    <property type="match status" value="1"/>
</dbReference>
<evidence type="ECO:0000313" key="19">
    <source>
        <dbReference type="EMBL" id="KUK88240.1"/>
    </source>
</evidence>
<dbReference type="SUPFAM" id="SSF55681">
    <property type="entry name" value="Class II aaRS and biotin synthetases"/>
    <property type="match status" value="1"/>
</dbReference>
<dbReference type="GO" id="GO:0004826">
    <property type="term" value="F:phenylalanine-tRNA ligase activity"/>
    <property type="evidence" value="ECO:0007669"/>
    <property type="project" value="UniProtKB-UniRule"/>
</dbReference>
<evidence type="ECO:0000259" key="17">
    <source>
        <dbReference type="PROSITE" id="PS51447"/>
    </source>
</evidence>
<evidence type="ECO:0000256" key="10">
    <source>
        <dbReference type="ARBA" id="ARBA00022884"/>
    </source>
</evidence>
<dbReference type="PATRIC" id="fig|1635277.3.peg.256"/>
<evidence type="ECO:0000256" key="7">
    <source>
        <dbReference type="ARBA" id="ARBA00022741"/>
    </source>
</evidence>
<dbReference type="InterPro" id="IPR002547">
    <property type="entry name" value="tRNA-bd_dom"/>
</dbReference>
<evidence type="ECO:0000256" key="6">
    <source>
        <dbReference type="ARBA" id="ARBA00022723"/>
    </source>
</evidence>
<evidence type="ECO:0000256" key="15">
    <source>
        <dbReference type="PROSITE-ProRule" id="PRU00209"/>
    </source>
</evidence>
<dbReference type="SMART" id="SM00874">
    <property type="entry name" value="B5"/>
    <property type="match status" value="1"/>
</dbReference>
<dbReference type="GO" id="GO:0006432">
    <property type="term" value="P:phenylalanyl-tRNA aminoacylation"/>
    <property type="evidence" value="ECO:0007669"/>
    <property type="project" value="UniProtKB-UniRule"/>
</dbReference>
<dbReference type="GO" id="GO:0000049">
    <property type="term" value="F:tRNA binding"/>
    <property type="evidence" value="ECO:0007669"/>
    <property type="project" value="UniProtKB-UniRule"/>
</dbReference>
<comment type="catalytic activity">
    <reaction evidence="13 14">
        <text>tRNA(Phe) + L-phenylalanine + ATP = L-phenylalanyl-tRNA(Phe) + AMP + diphosphate + H(+)</text>
        <dbReference type="Rhea" id="RHEA:19413"/>
        <dbReference type="Rhea" id="RHEA-COMP:9668"/>
        <dbReference type="Rhea" id="RHEA-COMP:9699"/>
        <dbReference type="ChEBI" id="CHEBI:15378"/>
        <dbReference type="ChEBI" id="CHEBI:30616"/>
        <dbReference type="ChEBI" id="CHEBI:33019"/>
        <dbReference type="ChEBI" id="CHEBI:58095"/>
        <dbReference type="ChEBI" id="CHEBI:78442"/>
        <dbReference type="ChEBI" id="CHEBI:78531"/>
        <dbReference type="ChEBI" id="CHEBI:456215"/>
        <dbReference type="EC" id="6.1.1.20"/>
    </reaction>
</comment>
<dbReference type="InterPro" id="IPR041616">
    <property type="entry name" value="PheRS_beta_core"/>
</dbReference>
<dbReference type="InterPro" id="IPR020825">
    <property type="entry name" value="Phe-tRNA_synthase-like_B3/B4"/>
</dbReference>
<dbReference type="Pfam" id="PF03484">
    <property type="entry name" value="B5"/>
    <property type="match status" value="1"/>
</dbReference>
<reference evidence="20" key="1">
    <citation type="journal article" date="2015" name="MBio">
        <title>Genome-Resolved Metagenomic Analysis Reveals Roles for Candidate Phyla and Other Microbial Community Members in Biogeochemical Transformations in Oil Reservoirs.</title>
        <authorList>
            <person name="Hu P."/>
            <person name="Tom L."/>
            <person name="Singh A."/>
            <person name="Thomas B.C."/>
            <person name="Baker B.J."/>
            <person name="Piceno Y.M."/>
            <person name="Andersen G.L."/>
            <person name="Banfield J.F."/>
        </authorList>
    </citation>
    <scope>NUCLEOTIDE SEQUENCE [LARGE SCALE GENOMIC DNA]</scope>
</reference>
<dbReference type="InterPro" id="IPR045864">
    <property type="entry name" value="aa-tRNA-synth_II/BPL/LPL"/>
</dbReference>
<keyword evidence="8 14" id="KW-0067">ATP-binding</keyword>
<dbReference type="Proteomes" id="UP000053467">
    <property type="component" value="Unassembled WGS sequence"/>
</dbReference>
<evidence type="ECO:0000256" key="2">
    <source>
        <dbReference type="ARBA" id="ARBA00008653"/>
    </source>
</evidence>
<dbReference type="PANTHER" id="PTHR10947">
    <property type="entry name" value="PHENYLALANYL-TRNA SYNTHETASE BETA CHAIN AND LEUCINE-RICH REPEAT-CONTAINING PROTEIN 47"/>
    <property type="match status" value="1"/>
</dbReference>
<dbReference type="SUPFAM" id="SSF54991">
    <property type="entry name" value="Anticodon-binding domain of PheRS"/>
    <property type="match status" value="1"/>
</dbReference>
<dbReference type="PROSITE" id="PS51483">
    <property type="entry name" value="B5"/>
    <property type="match status" value="1"/>
</dbReference>
<dbReference type="SUPFAM" id="SSF46955">
    <property type="entry name" value="Putative DNA-binding domain"/>
    <property type="match status" value="2"/>
</dbReference>
<organism evidence="19 20">
    <name type="scientific">candidate division TA06 bacterium 34_109</name>
    <dbReference type="NCBI Taxonomy" id="1635277"/>
    <lineage>
        <taxon>Bacteria</taxon>
        <taxon>Bacteria division TA06</taxon>
    </lineage>
</organism>
<dbReference type="InterPro" id="IPR005147">
    <property type="entry name" value="tRNA_synthase_B5-dom"/>
</dbReference>